<evidence type="ECO:0000313" key="1">
    <source>
        <dbReference type="EMBL" id="MBW7953186.1"/>
    </source>
</evidence>
<dbReference type="Gene3D" id="2.60.40.10">
    <property type="entry name" value="Immunoglobulins"/>
    <property type="match status" value="1"/>
</dbReference>
<proteinExistence type="predicted"/>
<name>A0A952AKS8_9BACT</name>
<dbReference type="Proteomes" id="UP000781173">
    <property type="component" value="Unassembled WGS sequence"/>
</dbReference>
<protein>
    <submittedName>
        <fullName evidence="1">Uncharacterized protein</fullName>
    </submittedName>
</protein>
<organism evidence="1 2">
    <name type="scientific">Candidatus Dojkabacteria bacterium</name>
    <dbReference type="NCBI Taxonomy" id="2099670"/>
    <lineage>
        <taxon>Bacteria</taxon>
        <taxon>Candidatus Dojkabacteria</taxon>
    </lineage>
</organism>
<dbReference type="EMBL" id="JACFOF010000001">
    <property type="protein sequence ID" value="MBW7953186.1"/>
    <property type="molecule type" value="Genomic_DNA"/>
</dbReference>
<evidence type="ECO:0000313" key="2">
    <source>
        <dbReference type="Proteomes" id="UP000781173"/>
    </source>
</evidence>
<comment type="caution">
    <text evidence="1">The sequence shown here is derived from an EMBL/GenBank/DDBJ whole genome shotgun (WGS) entry which is preliminary data.</text>
</comment>
<accession>A0A952AKS8</accession>
<dbReference type="AlphaFoldDB" id="A0A952AKS8"/>
<sequence length="868" mass="93651">MKIRFIALIIVSIFFFLYQTEDVEAAISYNGGWYTNLCGTGSAATAYSCPASCNPNSGSCSGTWVVKFTCGGSVTECRSNESDGSTFHSFDALNNQTQQIDVFDRNCRPNGRGNAPWACGPEALRGYMVWYHPSRCTNSCTNSNPTAPSLGSPANNARLATNTVTLTWSHSNWGGCGGNSCAGGCSATTPGRYRLRIYGPDPRDVYLAGNVRSYTVVLSGQSHSWTVQAINRCSRTATSGVRSFTINRPPTTTANIVSNELCLSNNLSSGWSGIHETRALEGRKGINNPLRVNAIYSDADGASTLQYMLIRYGNTANSTASKLASADLIRQGALGTIWQNSGIYRLYYQGGTNNNNNAQIGNGDAICTMAGSAIQVPCNVANIPDQAIAYAYPRIIRPATAAETSQPGSLFVEWELGFLNNSVFNGNGILHSYAADNLSVNSGYVAQGNWRTDLIAPSSTTNSQIISRTAISVGYQATDNNSILANQKTCRTNINQGNQIIRLTQTNPLIPTPLEFPTANTSFTPCFDNNLGNYNYSLNEPPNDGTLEFLVESTDIACNSTLSNTSSIRLKQPWMVSFEGDLYSRNGLRQTSISDINEMRSTYLAEYNGQIPYISGYSFMQRLNSNVSRASKLNFRLNNYEDLNSKPRATTGFANWFDYVSASVDAISANRTTSFNGDQSFTGSTNLVGETPTNGFPGSLPSERVNLVRVNGDLTISNLVCNTKTIFLINGNLQVEPNVTIQDNPISGIVNGCMFVASGSINVLEGNDAAGGADTGTNTAYDDVYGFFLGESFTTQADTNFNGLRIKGSVIAELENNLNRSNGIVLNQFAPAEIFIYDGGRYIGLFGDILSSPLNYNIAEKGFLDALD</sequence>
<dbReference type="InterPro" id="IPR013783">
    <property type="entry name" value="Ig-like_fold"/>
</dbReference>
<gene>
    <name evidence="1" type="ORF">H3C67_00145</name>
</gene>
<reference evidence="1" key="1">
    <citation type="journal article" date="2022" name="ISME J.">
        <title>A general approach to explore prokaryotic protein glycosylation reveals the unique surface layer modulation of an anammox bacterium.</title>
        <authorList>
            <person name="Pabst M."/>
            <person name="Grouzdev D.S."/>
            <person name="Lawson C.E."/>
            <person name="Kleikamp H.B.C."/>
            <person name="de Ram C."/>
            <person name="Louwen R."/>
            <person name="Lin Y.M."/>
            <person name="Lucker S."/>
            <person name="van Loosdrecht M.C.M."/>
            <person name="Laureni M."/>
        </authorList>
    </citation>
    <scope>NUCLEOTIDE SEQUENCE</scope>
    <source>
        <strain evidence="1">BROCD043</strain>
    </source>
</reference>